<evidence type="ECO:0000256" key="4">
    <source>
        <dbReference type="PROSITE-ProRule" id="PRU00335"/>
    </source>
</evidence>
<feature type="domain" description="HTH tetR-type" evidence="5">
    <location>
        <begin position="26"/>
        <end position="86"/>
    </location>
</feature>
<dbReference type="SUPFAM" id="SSF48498">
    <property type="entry name" value="Tetracyclin repressor-like, C-terminal domain"/>
    <property type="match status" value="1"/>
</dbReference>
<dbReference type="Proteomes" id="UP001279642">
    <property type="component" value="Unassembled WGS sequence"/>
</dbReference>
<keyword evidence="2 4" id="KW-0238">DNA-binding</keyword>
<dbReference type="InterPro" id="IPR001647">
    <property type="entry name" value="HTH_TetR"/>
</dbReference>
<dbReference type="SUPFAM" id="SSF46689">
    <property type="entry name" value="Homeodomain-like"/>
    <property type="match status" value="1"/>
</dbReference>
<keyword evidence="1" id="KW-0805">Transcription regulation</keyword>
<keyword evidence="3" id="KW-0804">Transcription</keyword>
<dbReference type="PANTHER" id="PTHR30055:SF234">
    <property type="entry name" value="HTH-TYPE TRANSCRIPTIONAL REGULATOR BETI"/>
    <property type="match status" value="1"/>
</dbReference>
<sequence length="229" mass="26412">MGDRPIVLPHRGKPGEALGLRDRKKAQQRLDLIEVAVRLFKKRGYEAVRMEDIASKAEVSTKTVYNYFPTKRDILIEFLVADRERAISEFERIIETPLGNPIDDLVRLMEADIGDVLLPGERALWLEIMAVTVRERGDERFRRYRHMFTSYFETLLSHFQEAGNISPSLDVALAAHIIHIVHSENFEHFCMEPGLTVEGALSLARKQLELLFRAWADDKPMVDARRARK</sequence>
<dbReference type="Pfam" id="PF00440">
    <property type="entry name" value="TetR_N"/>
    <property type="match status" value="1"/>
</dbReference>
<dbReference type="PROSITE" id="PS50977">
    <property type="entry name" value="HTH_TETR_2"/>
    <property type="match status" value="1"/>
</dbReference>
<reference evidence="6 7" key="1">
    <citation type="journal article" date="2016" name="Antonie Van Leeuwenhoek">
        <title>Dongia soli sp. nov., isolated from soil from Dokdo, Korea.</title>
        <authorList>
            <person name="Kim D.U."/>
            <person name="Lee H."/>
            <person name="Kim H."/>
            <person name="Kim S.G."/>
            <person name="Ka J.O."/>
        </authorList>
    </citation>
    <scope>NUCLEOTIDE SEQUENCE [LARGE SCALE GENOMIC DNA]</scope>
    <source>
        <strain evidence="6 7">D78</strain>
    </source>
</reference>
<dbReference type="InterPro" id="IPR009057">
    <property type="entry name" value="Homeodomain-like_sf"/>
</dbReference>
<organism evidence="6 7">
    <name type="scientific">Dongia soli</name>
    <dbReference type="NCBI Taxonomy" id="600628"/>
    <lineage>
        <taxon>Bacteria</taxon>
        <taxon>Pseudomonadati</taxon>
        <taxon>Pseudomonadota</taxon>
        <taxon>Alphaproteobacteria</taxon>
        <taxon>Rhodospirillales</taxon>
        <taxon>Dongiaceae</taxon>
        <taxon>Dongia</taxon>
    </lineage>
</organism>
<dbReference type="InterPro" id="IPR036271">
    <property type="entry name" value="Tet_transcr_reg_TetR-rel_C_sf"/>
</dbReference>
<dbReference type="EMBL" id="JAXCLW010000003">
    <property type="protein sequence ID" value="MDY0883760.1"/>
    <property type="molecule type" value="Genomic_DNA"/>
</dbReference>
<evidence type="ECO:0000256" key="2">
    <source>
        <dbReference type="ARBA" id="ARBA00023125"/>
    </source>
</evidence>
<name>A0ABU5EE03_9PROT</name>
<feature type="DNA-binding region" description="H-T-H motif" evidence="4">
    <location>
        <begin position="49"/>
        <end position="68"/>
    </location>
</feature>
<evidence type="ECO:0000259" key="5">
    <source>
        <dbReference type="PROSITE" id="PS50977"/>
    </source>
</evidence>
<keyword evidence="7" id="KW-1185">Reference proteome</keyword>
<protein>
    <submittedName>
        <fullName evidence="6">Helix-turn-helix domain-containing protein</fullName>
    </submittedName>
</protein>
<dbReference type="PRINTS" id="PR00455">
    <property type="entry name" value="HTHTETR"/>
</dbReference>
<dbReference type="PANTHER" id="PTHR30055">
    <property type="entry name" value="HTH-TYPE TRANSCRIPTIONAL REGULATOR RUTR"/>
    <property type="match status" value="1"/>
</dbReference>
<evidence type="ECO:0000256" key="1">
    <source>
        <dbReference type="ARBA" id="ARBA00023015"/>
    </source>
</evidence>
<evidence type="ECO:0000313" key="7">
    <source>
        <dbReference type="Proteomes" id="UP001279642"/>
    </source>
</evidence>
<dbReference type="RefSeq" id="WP_379990769.1">
    <property type="nucleotide sequence ID" value="NZ_JBHSMB010000009.1"/>
</dbReference>
<comment type="caution">
    <text evidence="6">The sequence shown here is derived from an EMBL/GenBank/DDBJ whole genome shotgun (WGS) entry which is preliminary data.</text>
</comment>
<proteinExistence type="predicted"/>
<gene>
    <name evidence="6" type="ORF">SMD27_12980</name>
</gene>
<evidence type="ECO:0000313" key="6">
    <source>
        <dbReference type="EMBL" id="MDY0883760.1"/>
    </source>
</evidence>
<evidence type="ECO:0000256" key="3">
    <source>
        <dbReference type="ARBA" id="ARBA00023163"/>
    </source>
</evidence>
<accession>A0ABU5EE03</accession>
<dbReference type="Gene3D" id="1.10.357.10">
    <property type="entry name" value="Tetracycline Repressor, domain 2"/>
    <property type="match status" value="1"/>
</dbReference>
<dbReference type="InterPro" id="IPR050109">
    <property type="entry name" value="HTH-type_TetR-like_transc_reg"/>
</dbReference>